<evidence type="ECO:0000256" key="1">
    <source>
        <dbReference type="SAM" id="Phobius"/>
    </source>
</evidence>
<reference evidence="2 3" key="2">
    <citation type="journal article" date="2013" name="PLoS ONE">
        <title>INDIGO - INtegrated Data Warehouse of MIcrobial GenOmes with Examples from the Red Sea Extremophiles.</title>
        <authorList>
            <person name="Alam I."/>
            <person name="Antunes A."/>
            <person name="Kamau A.A."/>
            <person name="Ba Alawi W."/>
            <person name="Kalkatawi M."/>
            <person name="Stingl U."/>
            <person name="Bajic V.B."/>
        </authorList>
    </citation>
    <scope>NUCLEOTIDE SEQUENCE [LARGE SCALE GENOMIC DNA]</scope>
    <source>
        <strain evidence="2 3">SSD-17B</strain>
    </source>
</reference>
<dbReference type="OrthoDB" id="154912at2"/>
<dbReference type="AlphaFoldDB" id="F7Q0P4"/>
<evidence type="ECO:0000313" key="2">
    <source>
        <dbReference type="EMBL" id="ERJ11954.1"/>
    </source>
</evidence>
<dbReference type="PANTHER" id="PTHR40078">
    <property type="entry name" value="INTEGRAL MEMBRANE PROTEIN-RELATED"/>
    <property type="match status" value="1"/>
</dbReference>
<keyword evidence="1" id="KW-1133">Transmembrane helix</keyword>
<organism evidence="2 3">
    <name type="scientific">Haloplasma contractile SSD-17B</name>
    <dbReference type="NCBI Taxonomy" id="1033810"/>
    <lineage>
        <taxon>Bacteria</taxon>
        <taxon>Bacillati</taxon>
        <taxon>Mycoplasmatota</taxon>
        <taxon>Mollicutes</taxon>
        <taxon>Haloplasmatales</taxon>
        <taxon>Haloplasmataceae</taxon>
        <taxon>Haloplasma</taxon>
    </lineage>
</organism>
<comment type="caution">
    <text evidence="2">The sequence shown here is derived from an EMBL/GenBank/DDBJ whole genome shotgun (WGS) entry which is preliminary data.</text>
</comment>
<dbReference type="EMBL" id="AFNU02000006">
    <property type="protein sequence ID" value="ERJ11954.1"/>
    <property type="molecule type" value="Genomic_DNA"/>
</dbReference>
<sequence length="220" mass="24754">MIYVIEDLKKIPILLVGFAFLAFGLFLMKESLLGLSSWGVFHLGISKATGISFGRVIQIVGIIILVLSVALKIYPGIGTILNIVFIGMFVDWFDQFIPQETDHIIIQYALLLLGMVITSYGRALYIMCEIGKGPRDGLFIGLTRMTGISVKYMKPMIEILVLLIGFLMGGIVREGTLIVTLCSGYVLHFFFKIHRYDPKTAKQRQFKDYFKSSRLIKGRS</sequence>
<keyword evidence="3" id="KW-1185">Reference proteome</keyword>
<keyword evidence="1" id="KW-0472">Membrane</keyword>
<reference evidence="2 3" key="1">
    <citation type="journal article" date="2011" name="J. Bacteriol.">
        <title>Genome sequence of Haloplasma contractile, an unusual contractile bacterium from a deep-sea anoxic brine lake.</title>
        <authorList>
            <person name="Antunes A."/>
            <person name="Alam I."/>
            <person name="El Dorry H."/>
            <person name="Siam R."/>
            <person name="Robertson A."/>
            <person name="Bajic V.B."/>
            <person name="Stingl U."/>
        </authorList>
    </citation>
    <scope>NUCLEOTIDE SEQUENCE [LARGE SCALE GENOMIC DNA]</scope>
    <source>
        <strain evidence="2 3">SSD-17B</strain>
    </source>
</reference>
<proteinExistence type="predicted"/>
<dbReference type="FunCoup" id="F7Q0P4">
    <property type="interactions" value="119"/>
</dbReference>
<protein>
    <submittedName>
        <fullName evidence="2">Integral membrane protein</fullName>
    </submittedName>
</protein>
<feature type="transmembrane region" description="Helical" evidence="1">
    <location>
        <begin position="74"/>
        <end position="93"/>
    </location>
</feature>
<name>F7Q0P4_9MOLU</name>
<dbReference type="InterPro" id="IPR038750">
    <property type="entry name" value="YczE/YyaS-like"/>
</dbReference>
<dbReference type="PANTHER" id="PTHR40078:SF1">
    <property type="entry name" value="INTEGRAL MEMBRANE PROTEIN"/>
    <property type="match status" value="1"/>
</dbReference>
<feature type="transmembrane region" description="Helical" evidence="1">
    <location>
        <begin position="48"/>
        <end position="67"/>
    </location>
</feature>
<evidence type="ECO:0000313" key="3">
    <source>
        <dbReference type="Proteomes" id="UP000005707"/>
    </source>
</evidence>
<dbReference type="InParanoid" id="F7Q0P4"/>
<dbReference type="Pfam" id="PF19700">
    <property type="entry name" value="DUF6198"/>
    <property type="match status" value="1"/>
</dbReference>
<keyword evidence="1" id="KW-0812">Transmembrane</keyword>
<dbReference type="STRING" id="1033810.HLPCO_001868"/>
<gene>
    <name evidence="2" type="ORF">HLPCO_001868</name>
</gene>
<dbReference type="Proteomes" id="UP000005707">
    <property type="component" value="Unassembled WGS sequence"/>
</dbReference>
<dbReference type="eggNOG" id="COG2364">
    <property type="taxonomic scope" value="Bacteria"/>
</dbReference>
<feature type="transmembrane region" description="Helical" evidence="1">
    <location>
        <begin position="152"/>
        <end position="171"/>
    </location>
</feature>
<feature type="transmembrane region" description="Helical" evidence="1">
    <location>
        <begin position="12"/>
        <end position="28"/>
    </location>
</feature>
<feature type="transmembrane region" description="Helical" evidence="1">
    <location>
        <begin position="105"/>
        <end position="125"/>
    </location>
</feature>
<dbReference type="RefSeq" id="WP_008827168.1">
    <property type="nucleotide sequence ID" value="NZ_AFNU02000006.1"/>
</dbReference>
<accession>F7Q0P4</accession>